<feature type="region of interest" description="Disordered" evidence="1">
    <location>
        <begin position="259"/>
        <end position="388"/>
    </location>
</feature>
<dbReference type="GeneID" id="20228296"/>
<feature type="region of interest" description="Disordered" evidence="1">
    <location>
        <begin position="429"/>
        <end position="605"/>
    </location>
</feature>
<gene>
    <name evidence="2" type="ORF">AURANDRAFT_71592</name>
</gene>
<feature type="compositionally biased region" description="Basic residues" evidence="1">
    <location>
        <begin position="520"/>
        <end position="560"/>
    </location>
</feature>
<feature type="region of interest" description="Disordered" evidence="1">
    <location>
        <begin position="101"/>
        <end position="123"/>
    </location>
</feature>
<name>F0Y8N4_AURAN</name>
<keyword evidence="3" id="KW-1185">Reference proteome</keyword>
<evidence type="ECO:0000256" key="1">
    <source>
        <dbReference type="SAM" id="MobiDB-lite"/>
    </source>
</evidence>
<evidence type="ECO:0000313" key="2">
    <source>
        <dbReference type="EMBL" id="EGB08686.1"/>
    </source>
</evidence>
<feature type="compositionally biased region" description="Basic and acidic residues" evidence="1">
    <location>
        <begin position="325"/>
        <end position="344"/>
    </location>
</feature>
<dbReference type="EMBL" id="GL833127">
    <property type="protein sequence ID" value="EGB08686.1"/>
    <property type="molecule type" value="Genomic_DNA"/>
</dbReference>
<feature type="compositionally biased region" description="Basic residues" evidence="1">
    <location>
        <begin position="448"/>
        <end position="457"/>
    </location>
</feature>
<feature type="compositionally biased region" description="Basic residues" evidence="1">
    <location>
        <begin position="477"/>
        <end position="499"/>
    </location>
</feature>
<dbReference type="AlphaFoldDB" id="F0Y8N4"/>
<reference evidence="2 3" key="1">
    <citation type="journal article" date="2011" name="Proc. Natl. Acad. Sci. U.S.A.">
        <title>Niche of harmful alga Aureococcus anophagefferens revealed through ecogenomics.</title>
        <authorList>
            <person name="Gobler C.J."/>
            <person name="Berry D.L."/>
            <person name="Dyhrman S.T."/>
            <person name="Wilhelm S.W."/>
            <person name="Salamov A."/>
            <person name="Lobanov A.V."/>
            <person name="Zhang Y."/>
            <person name="Collier J.L."/>
            <person name="Wurch L.L."/>
            <person name="Kustka A.B."/>
            <person name="Dill B.D."/>
            <person name="Shah M."/>
            <person name="VerBerkmoes N.C."/>
            <person name="Kuo A."/>
            <person name="Terry A."/>
            <person name="Pangilinan J."/>
            <person name="Lindquist E.A."/>
            <person name="Lucas S."/>
            <person name="Paulsen I.T."/>
            <person name="Hattenrath-Lehmann T.K."/>
            <person name="Talmage S.C."/>
            <person name="Walker E.A."/>
            <person name="Koch F."/>
            <person name="Burson A.M."/>
            <person name="Marcoval M.A."/>
            <person name="Tang Y.Z."/>
            <person name="Lecleir G.R."/>
            <person name="Coyne K.J."/>
            <person name="Berg G.M."/>
            <person name="Bertrand E.M."/>
            <person name="Saito M.A."/>
            <person name="Gladyshev V.N."/>
            <person name="Grigoriev I.V."/>
        </authorList>
    </citation>
    <scope>NUCLEOTIDE SEQUENCE [LARGE SCALE GENOMIC DNA]</scope>
    <source>
        <strain evidence="3">CCMP 1984</strain>
    </source>
</reference>
<dbReference type="RefSeq" id="XP_009036676.1">
    <property type="nucleotide sequence ID" value="XM_009038428.1"/>
</dbReference>
<dbReference type="InParanoid" id="F0Y8N4"/>
<protein>
    <submittedName>
        <fullName evidence="2">Expressed protein</fullName>
    </submittedName>
</protein>
<feature type="compositionally biased region" description="Low complexity" evidence="1">
    <location>
        <begin position="508"/>
        <end position="519"/>
    </location>
</feature>
<organism evidence="3">
    <name type="scientific">Aureococcus anophagefferens</name>
    <name type="common">Harmful bloom alga</name>
    <dbReference type="NCBI Taxonomy" id="44056"/>
    <lineage>
        <taxon>Eukaryota</taxon>
        <taxon>Sar</taxon>
        <taxon>Stramenopiles</taxon>
        <taxon>Ochrophyta</taxon>
        <taxon>Pelagophyceae</taxon>
        <taxon>Pelagomonadales</taxon>
        <taxon>Pelagomonadaceae</taxon>
        <taxon>Aureococcus</taxon>
    </lineage>
</organism>
<proteinExistence type="predicted"/>
<evidence type="ECO:0000313" key="3">
    <source>
        <dbReference type="Proteomes" id="UP000002729"/>
    </source>
</evidence>
<dbReference type="KEGG" id="aaf:AURANDRAFT_71592"/>
<feature type="compositionally biased region" description="Basic residues" evidence="1">
    <location>
        <begin position="373"/>
        <end position="383"/>
    </location>
</feature>
<dbReference type="Proteomes" id="UP000002729">
    <property type="component" value="Unassembled WGS sequence"/>
</dbReference>
<feature type="non-terminal residue" evidence="2">
    <location>
        <position position="605"/>
    </location>
</feature>
<feature type="compositionally biased region" description="Basic residues" evidence="1">
    <location>
        <begin position="345"/>
        <end position="360"/>
    </location>
</feature>
<accession>F0Y8N4</accession>
<sequence>MDNVMDRSMRFVFWVFIGYSLLFVTFAVHAKIRQILLEHTAPLLTRAEARGGGAGLLKATKLLPPRRALSRSSPLKKKRESIRAESLTIMKSSTRNKLFGDRVLEEESDEEKGGEGGAPPAPDAHVVDVEVRRGGYQSVARGVEDYRPRHKPEWLERLLLFYDDRVKPLVDAILGFAKGGENIAVRHRKRRPALPVQVLVRRDAQGPLHARHPAHDPAGHGHLHRRAPLGLPAPALRGPGLQALPVPVPFGVGLRGPGPAHGLPVQAPPHRPGLCGRGQRGIAPEPAERRAGHPPPEDGGGVRSVEGGLLPAEARRRRAGPGGRRRGDDDAPRARHGPEPDQRGRARAPRAHRDRARRGRPPGAVVARDLQRLRQRPRGVHRPRRDEGAPVEVLRRLLAGRVGADRQDHQAPGRRRLGRDLVRRVLRLRARARAPRGHERGPGGAHPGHVRHHRRGPRRVDHGPGAPPDDLGDRPGAVRRRRLQPHQGHRRRRQRRVGHPRVPPPAQPRRLPVRAARGGAPRRPRPRRPRPRRPRPRRPRPRRPRPRRPRRRPRRRRPRPRPPLARPGAGRAHRGAAARRNYAAGRARRDDDDARPAPSPNDLSL</sequence>
<dbReference type="OMA" id="GDIHERW"/>